<comment type="subcellular location">
    <subcellularLocation>
        <location evidence="1">Nucleus</location>
    </subcellularLocation>
</comment>
<evidence type="ECO:0000256" key="4">
    <source>
        <dbReference type="SAM" id="MobiDB-lite"/>
    </source>
</evidence>
<feature type="domain" description="DNA replication checkpoint mediator MRC1" evidence="5">
    <location>
        <begin position="941"/>
        <end position="1092"/>
    </location>
</feature>
<evidence type="ECO:0000313" key="7">
    <source>
        <dbReference type="Proteomes" id="UP001201980"/>
    </source>
</evidence>
<feature type="region of interest" description="Disordered" evidence="4">
    <location>
        <begin position="721"/>
        <end position="780"/>
    </location>
</feature>
<comment type="caution">
    <text evidence="6">The sequence shown here is derived from an EMBL/GenBank/DDBJ whole genome shotgun (WGS) entry which is preliminary data.</text>
</comment>
<name>A0AAD5RSK7_9PEZI</name>
<feature type="region of interest" description="Disordered" evidence="4">
    <location>
        <begin position="1287"/>
        <end position="1397"/>
    </location>
</feature>
<keyword evidence="7" id="KW-1185">Reference proteome</keyword>
<dbReference type="GO" id="GO:0007095">
    <property type="term" value="P:mitotic G2 DNA damage checkpoint signaling"/>
    <property type="evidence" value="ECO:0007669"/>
    <property type="project" value="TreeGrafter"/>
</dbReference>
<feature type="compositionally biased region" description="Acidic residues" evidence="4">
    <location>
        <begin position="559"/>
        <end position="577"/>
    </location>
</feature>
<dbReference type="Proteomes" id="UP001201980">
    <property type="component" value="Unassembled WGS sequence"/>
</dbReference>
<feature type="compositionally biased region" description="Polar residues" evidence="4">
    <location>
        <begin position="88"/>
        <end position="99"/>
    </location>
</feature>
<feature type="compositionally biased region" description="Basic and acidic residues" evidence="4">
    <location>
        <begin position="180"/>
        <end position="201"/>
    </location>
</feature>
<feature type="compositionally biased region" description="Acidic residues" evidence="4">
    <location>
        <begin position="614"/>
        <end position="633"/>
    </location>
</feature>
<feature type="compositionally biased region" description="Acidic residues" evidence="4">
    <location>
        <begin position="203"/>
        <end position="218"/>
    </location>
</feature>
<organism evidence="6 7">
    <name type="scientific">Zalerion maritima</name>
    <dbReference type="NCBI Taxonomy" id="339359"/>
    <lineage>
        <taxon>Eukaryota</taxon>
        <taxon>Fungi</taxon>
        <taxon>Dikarya</taxon>
        <taxon>Ascomycota</taxon>
        <taxon>Pezizomycotina</taxon>
        <taxon>Sordariomycetes</taxon>
        <taxon>Lulworthiomycetidae</taxon>
        <taxon>Lulworthiales</taxon>
        <taxon>Lulworthiaceae</taxon>
        <taxon>Zalerion</taxon>
    </lineage>
</organism>
<evidence type="ECO:0000259" key="5">
    <source>
        <dbReference type="Pfam" id="PF09444"/>
    </source>
</evidence>
<feature type="compositionally biased region" description="Polar residues" evidence="4">
    <location>
        <begin position="676"/>
        <end position="688"/>
    </location>
</feature>
<dbReference type="GO" id="GO:0010997">
    <property type="term" value="F:anaphase-promoting complex binding"/>
    <property type="evidence" value="ECO:0007669"/>
    <property type="project" value="TreeGrafter"/>
</dbReference>
<feature type="compositionally biased region" description="Low complexity" evidence="4">
    <location>
        <begin position="126"/>
        <end position="138"/>
    </location>
</feature>
<feature type="compositionally biased region" description="Low complexity" evidence="4">
    <location>
        <begin position="296"/>
        <end position="305"/>
    </location>
</feature>
<feature type="region of interest" description="Disordered" evidence="4">
    <location>
        <begin position="1"/>
        <end position="262"/>
    </location>
</feature>
<feature type="compositionally biased region" description="Polar residues" evidence="4">
    <location>
        <begin position="765"/>
        <end position="774"/>
    </location>
</feature>
<dbReference type="PANTHER" id="PTHR14396:SF10">
    <property type="entry name" value="CLASPIN"/>
    <property type="match status" value="1"/>
</dbReference>
<feature type="compositionally biased region" description="Acidic residues" evidence="4">
    <location>
        <begin position="967"/>
        <end position="976"/>
    </location>
</feature>
<feature type="compositionally biased region" description="Basic and acidic residues" evidence="4">
    <location>
        <begin position="1354"/>
        <end position="1369"/>
    </location>
</feature>
<feature type="region of interest" description="Disordered" evidence="4">
    <location>
        <begin position="274"/>
        <end position="397"/>
    </location>
</feature>
<feature type="region of interest" description="Disordered" evidence="4">
    <location>
        <begin position="1099"/>
        <end position="1275"/>
    </location>
</feature>
<feature type="compositionally biased region" description="Low complexity" evidence="4">
    <location>
        <begin position="1244"/>
        <end position="1254"/>
    </location>
</feature>
<feature type="compositionally biased region" description="Basic and acidic residues" evidence="4">
    <location>
        <begin position="358"/>
        <end position="368"/>
    </location>
</feature>
<feature type="compositionally biased region" description="Basic and acidic residues" evidence="4">
    <location>
        <begin position="1159"/>
        <end position="1169"/>
    </location>
</feature>
<keyword evidence="2" id="KW-0597">Phosphoprotein</keyword>
<evidence type="ECO:0000256" key="2">
    <source>
        <dbReference type="ARBA" id="ARBA00022553"/>
    </source>
</evidence>
<sequence length="1397" mass="152994">MSVSRSSSPSGSEIDEHFRVSPRTKLKRALAAIDASSDEDESQTPVKKQKKPTTTPEDEDEEVVARPRGRLASRMEGGDSPDAPNAPIPTTEQDTNNVSEGAVEDQDVITAPRRLKQRQLGRSKTPKATAATAEPDTPGLFVSPEKRAPRQNSDLESDDDELPSLKSGKLAALVARKRKEREAKKAEEEKKRQEREQRIVSEMDLDSASDDPSDITDDDGGRQLTQKARPTRKASKRAIEEMNRETQRMDRSRQLAHHCQTKKKVTKNALFDRFNFMTGPPIPEGKPASLEKVLARSSRPSSPTSHHSDANARDSSTPPTSPPKEGEKPSEAAPAEKLQRRGLVIPDMDNDLPTIDEFMSKPKEDSKSNSKAPRVEVGLNAPEKPRETRPTAPRVRVKLPANLQVSMIALDDDDDDGDDLVVMEPKALSKFDQQVARISKRKQKAGPQDPVFSKLAQAVSPGKERGRRRKQKGTMTKGQLQYNLMQRVREQAKLERDRRIDILKAKGVVIETEEERLKLEEQVDDIVARARQEAEEISQRERAAARKERKEAGGADDPLALDDSDDESYQASDEEQEMKEVELSGSEDDEEEDDAEEAEGSDEEMAGNPLFDDAANEEDDSAEDEPEKEDDDAVPAAKSRRSRNVHVVSDDEDESDGMDVVKATPKPKATPFKVPNTSASRGKTPTSVLRSATKPFIPGLPIPVAAPAGLGLTQMFQGTMDSESNCQSQPFPAGELVSTAPMPSVNQFPFNSQTHTQDDFVADSQGPSDSQAQGESEEVSQPVEFNLKQTQTHGFDSIWTEEMTQMHAMDVDMDMDIPTPTQDGGFVKFTPLKTRFADTPATMATQPFDGEDVQSPLFRRKGKLRRRNETANAPALVVGSDDEDNIPETAPLRGEENEFAAATGVSTAAVSTTAKDKDTSAFEEMCTAARKAKKLAAYNRKKSKAKEMFHEQAEESEDEYAGLGGVDGEDSSDNDGELDEEVKAMIDDQAGSLNEVDERRLAAFHAGREREADEKQVDKLFKDITTGQLRKRRKGGIGGGEYGLDDDSDDDGALEAQRRVKRRQFQKMQREMFKDERVKKVAENPRNLAFLRSIETAGMDGDEGDFLEFVNQRSQQREESQSQSQSQGEGEGNVVPDSQPKGRPTLDQGSAGNPRRTKEHLAKPRDMNAIRDSLSDLLDDPHAVAPASVEDEHASGSEGEDDEDAQTRPTGSDKENARPVWTKPTVSSANPRRAKGGVVDRISLSRQSSTSSNGSGSGPGGRLAFAAPASTMGGFKGVPALLRRATTNSSLLSTAQSSTSHSTSSSTNDSNNSGPNTPREGKNPKQNQTSGGFGEDAKIKRNAGKLSGVNYFARETERRARLEERESKRLQKKVKGAAQRRERAAAAGGLFGGGSFE</sequence>
<accession>A0AAD5RSK7</accession>
<reference evidence="6" key="1">
    <citation type="submission" date="2022-07" db="EMBL/GenBank/DDBJ databases">
        <title>Draft genome sequence of Zalerion maritima ATCC 34329, a (micro)plastics degrading marine fungus.</title>
        <authorList>
            <person name="Paco A."/>
            <person name="Goncalves M.F.M."/>
            <person name="Rocha-Santos T.A.P."/>
            <person name="Alves A."/>
        </authorList>
    </citation>
    <scope>NUCLEOTIDE SEQUENCE</scope>
    <source>
        <strain evidence="6">ATCC 34329</strain>
    </source>
</reference>
<feature type="compositionally biased region" description="Acidic residues" evidence="4">
    <location>
        <begin position="585"/>
        <end position="605"/>
    </location>
</feature>
<feature type="region of interest" description="Disordered" evidence="4">
    <location>
        <begin position="457"/>
        <end position="477"/>
    </location>
</feature>
<keyword evidence="3" id="KW-0539">Nucleus</keyword>
<feature type="region of interest" description="Disordered" evidence="4">
    <location>
        <begin position="531"/>
        <end position="688"/>
    </location>
</feature>
<dbReference type="InterPro" id="IPR018564">
    <property type="entry name" value="Repl_chkpnt_MRC1_dom"/>
</dbReference>
<proteinExistence type="predicted"/>
<feature type="compositionally biased region" description="Acidic residues" evidence="4">
    <location>
        <begin position="1043"/>
        <end position="1053"/>
    </location>
</feature>
<feature type="compositionally biased region" description="Basic and acidic residues" evidence="4">
    <location>
        <begin position="531"/>
        <end position="553"/>
    </location>
</feature>
<dbReference type="Pfam" id="PF09444">
    <property type="entry name" value="MRC1"/>
    <property type="match status" value="1"/>
</dbReference>
<feature type="region of interest" description="Disordered" evidence="4">
    <location>
        <begin position="1028"/>
        <end position="1086"/>
    </location>
</feature>
<feature type="compositionally biased region" description="Low complexity" evidence="4">
    <location>
        <begin position="658"/>
        <end position="675"/>
    </location>
</feature>
<evidence type="ECO:0000313" key="6">
    <source>
        <dbReference type="EMBL" id="KAJ2903255.1"/>
    </source>
</evidence>
<feature type="compositionally biased region" description="Basic and acidic residues" evidence="4">
    <location>
        <begin position="1068"/>
        <end position="1083"/>
    </location>
</feature>
<dbReference type="PANTHER" id="PTHR14396">
    <property type="entry name" value="CLASPIN"/>
    <property type="match status" value="1"/>
</dbReference>
<feature type="compositionally biased region" description="Polar residues" evidence="4">
    <location>
        <begin position="744"/>
        <end position="755"/>
    </location>
</feature>
<gene>
    <name evidence="6" type="ORF">MKZ38_010207</name>
</gene>
<evidence type="ECO:0000256" key="1">
    <source>
        <dbReference type="ARBA" id="ARBA00004123"/>
    </source>
</evidence>
<dbReference type="GO" id="GO:0033314">
    <property type="term" value="P:mitotic DNA replication checkpoint signaling"/>
    <property type="evidence" value="ECO:0007669"/>
    <property type="project" value="TreeGrafter"/>
</dbReference>
<dbReference type="InterPro" id="IPR024146">
    <property type="entry name" value="Claspin"/>
</dbReference>
<feature type="compositionally biased region" description="Basic residues" evidence="4">
    <location>
        <begin position="113"/>
        <end position="125"/>
    </location>
</feature>
<feature type="region of interest" description="Disordered" evidence="4">
    <location>
        <begin position="946"/>
        <end position="976"/>
    </location>
</feature>
<feature type="compositionally biased region" description="Low complexity" evidence="4">
    <location>
        <begin position="1287"/>
        <end position="1317"/>
    </location>
</feature>
<dbReference type="GO" id="GO:0005634">
    <property type="term" value="C:nucleus"/>
    <property type="evidence" value="ECO:0007669"/>
    <property type="project" value="UniProtKB-SubCell"/>
</dbReference>
<feature type="compositionally biased region" description="Polar residues" evidence="4">
    <location>
        <begin position="721"/>
        <end position="730"/>
    </location>
</feature>
<evidence type="ECO:0000256" key="3">
    <source>
        <dbReference type="ARBA" id="ARBA00023242"/>
    </source>
</evidence>
<dbReference type="EMBL" id="JAKWBI020000087">
    <property type="protein sequence ID" value="KAJ2903255.1"/>
    <property type="molecule type" value="Genomic_DNA"/>
</dbReference>
<feature type="compositionally biased region" description="Low complexity" evidence="4">
    <location>
        <begin position="1"/>
        <end position="12"/>
    </location>
</feature>
<feature type="compositionally biased region" description="Basic and acidic residues" evidence="4">
    <location>
        <begin position="237"/>
        <end position="253"/>
    </location>
</feature>
<protein>
    <recommendedName>
        <fullName evidence="5">DNA replication checkpoint mediator MRC1 domain-containing protein</fullName>
    </recommendedName>
</protein>
<feature type="region of interest" description="Disordered" evidence="4">
    <location>
        <begin position="861"/>
        <end position="895"/>
    </location>
</feature>